<accession>A0A0N9PYZ5</accession>
<evidence type="ECO:0000313" key="4">
    <source>
        <dbReference type="Proteomes" id="UP000319438"/>
    </source>
</evidence>
<feature type="domain" description="YspA cpYpsA-related SLOG" evidence="1">
    <location>
        <begin position="2"/>
        <end position="61"/>
    </location>
</feature>
<organism evidence="3 4">
    <name type="scientific">Port-miou virus</name>
    <dbReference type="NCBI Taxonomy" id="1733873"/>
    <lineage>
        <taxon>Viruses</taxon>
        <taxon>Varidnaviria</taxon>
        <taxon>Bamfordvirae</taxon>
        <taxon>Nucleocytoviricota</taxon>
        <taxon>Megaviricetes</taxon>
        <taxon>Pimascovirales</taxon>
        <taxon>Pimascovirales incertae sedis</taxon>
        <taxon>Marseilleviridae</taxon>
        <taxon>Losannavirus</taxon>
        <taxon>Losannavirus lausannense</taxon>
        <taxon>Lausannevirus</taxon>
    </lineage>
</organism>
<dbReference type="EMBL" id="KT428292">
    <property type="protein sequence ID" value="ALH06887.1"/>
    <property type="molecule type" value="Genomic_DNA"/>
</dbReference>
<dbReference type="Pfam" id="PF14216">
    <property type="entry name" value="DUF4326"/>
    <property type="match status" value="1"/>
</dbReference>
<dbReference type="InterPro" id="IPR019627">
    <property type="entry name" value="YAcAr"/>
</dbReference>
<dbReference type="Pfam" id="PF10686">
    <property type="entry name" value="YAcAr"/>
    <property type="match status" value="1"/>
</dbReference>
<dbReference type="Proteomes" id="UP000319438">
    <property type="component" value="Segment"/>
</dbReference>
<dbReference type="InterPro" id="IPR025475">
    <property type="entry name" value="DUF4326"/>
</dbReference>
<protein>
    <recommendedName>
        <fullName evidence="5">DNA recombination-mediator protein A</fullName>
    </recommendedName>
</protein>
<gene>
    <name evidence="3" type="ORF">PMV_189</name>
</gene>
<feature type="domain" description="DUF4326" evidence="2">
    <location>
        <begin position="127"/>
        <end position="211"/>
    </location>
</feature>
<evidence type="ECO:0008006" key="5">
    <source>
        <dbReference type="Google" id="ProtNLM"/>
    </source>
</evidence>
<proteinExistence type="predicted"/>
<dbReference type="Gene3D" id="3.40.50.450">
    <property type="match status" value="1"/>
</dbReference>
<dbReference type="SUPFAM" id="SSF102405">
    <property type="entry name" value="MCP/YpsA-like"/>
    <property type="match status" value="1"/>
</dbReference>
<sequence>MKIGIVGGRDFSDKSLFAKELRKIWKQYNFVCVVSGGAKGADLLAEKWAKHKKVECVVHLPKDKSKAHEYIQRNKRIVEDSDFLVAFWDGESRGTKSTIEFAENKGIPVHIVSYGKLLGPPRRVKIQRKKGQIVQDCDIWIGRRCTMGGWNLPKSPWANEWKLSEYTREESLGNYKDHAEEKLWDRLGELSGKTLGCFCKETENCHGDILVSLWKKKYL</sequence>
<evidence type="ECO:0000259" key="2">
    <source>
        <dbReference type="Pfam" id="PF14216"/>
    </source>
</evidence>
<evidence type="ECO:0000313" key="3">
    <source>
        <dbReference type="EMBL" id="ALH06887.1"/>
    </source>
</evidence>
<reference evidence="3" key="1">
    <citation type="journal article" date="2015" name="Genome Announc.">
        <title>Complete Genome Sequence of a New Member of the Marseilleviridae Recovered from the Brackish Submarine Spring in the Cassis Port-Miou Calanque, France.</title>
        <authorList>
            <person name="Doutre G."/>
            <person name="Arfib B."/>
            <person name="Rochette P."/>
            <person name="Claverie J.M."/>
            <person name="Bonin P."/>
            <person name="Abergel C."/>
        </authorList>
    </citation>
    <scope>NUCLEOTIDE SEQUENCE [LARGE SCALE GENOMIC DNA]</scope>
    <source>
        <strain evidence="3">1</strain>
    </source>
</reference>
<evidence type="ECO:0000259" key="1">
    <source>
        <dbReference type="Pfam" id="PF10686"/>
    </source>
</evidence>
<name>A0A0N9PYZ5_9VIRU</name>